<organism evidence="1 2">
    <name type="scientific">Mytilus edulis</name>
    <name type="common">Blue mussel</name>
    <dbReference type="NCBI Taxonomy" id="6550"/>
    <lineage>
        <taxon>Eukaryota</taxon>
        <taxon>Metazoa</taxon>
        <taxon>Spiralia</taxon>
        <taxon>Lophotrochozoa</taxon>
        <taxon>Mollusca</taxon>
        <taxon>Bivalvia</taxon>
        <taxon>Autobranchia</taxon>
        <taxon>Pteriomorphia</taxon>
        <taxon>Mytilida</taxon>
        <taxon>Mytiloidea</taxon>
        <taxon>Mytilidae</taxon>
        <taxon>Mytilinae</taxon>
        <taxon>Mytilus</taxon>
    </lineage>
</organism>
<reference evidence="1" key="1">
    <citation type="submission" date="2021-03" db="EMBL/GenBank/DDBJ databases">
        <authorList>
            <person name="Bekaert M."/>
        </authorList>
    </citation>
    <scope>NUCLEOTIDE SEQUENCE</scope>
</reference>
<dbReference type="AlphaFoldDB" id="A0A8S3VRG7"/>
<accession>A0A8S3VRG7</accession>
<evidence type="ECO:0000313" key="1">
    <source>
        <dbReference type="EMBL" id="CAG2256897.1"/>
    </source>
</evidence>
<name>A0A8S3VRG7_MYTED</name>
<protein>
    <submittedName>
        <fullName evidence="1">Uncharacterized protein</fullName>
    </submittedName>
</protein>
<gene>
    <name evidence="1" type="ORF">MEDL_68337</name>
</gene>
<dbReference type="EMBL" id="CAJPWZ010003318">
    <property type="protein sequence ID" value="CAG2256897.1"/>
    <property type="molecule type" value="Genomic_DNA"/>
</dbReference>
<dbReference type="Proteomes" id="UP000683360">
    <property type="component" value="Unassembled WGS sequence"/>
</dbReference>
<evidence type="ECO:0000313" key="2">
    <source>
        <dbReference type="Proteomes" id="UP000683360"/>
    </source>
</evidence>
<sequence length="349" mass="39716">MYLNSNGSEDKGHTVRRAGRLEQVCLHKYIQQHVAIHELDISAISFLLRNLTTLSPTEKTALDNVTTYRRDICHACSTKCYTISEINTAWNELENAFVDLADRPYKRLIRMQMKESRKINLEEDVIIELNARLQAAELVLQNMSSPCNNNIGHILAMEDRLKDVAISNAKSIKDHFTIQAEVAQHSLSETEKNLENSVKHGINELTESHATSLQIIGNKVDATKSDVKDVKEKHEKTQQTQGKYVLNLDATEHPVLWQMAIPEQWNLEGVEATLRNQSNKDEVFKKKFVRKGSLIMLTTISSRILSDPEAFEAAVISFLVKMIEDCKINTEIPYRLEVRLHILNANEGL</sequence>
<keyword evidence="2" id="KW-1185">Reference proteome</keyword>
<proteinExistence type="predicted"/>
<comment type="caution">
    <text evidence="1">The sequence shown here is derived from an EMBL/GenBank/DDBJ whole genome shotgun (WGS) entry which is preliminary data.</text>
</comment>